<dbReference type="NCBIfam" id="TIGR01400">
    <property type="entry name" value="fliR"/>
    <property type="match status" value="1"/>
</dbReference>
<feature type="transmembrane region" description="Helical" evidence="10">
    <location>
        <begin position="213"/>
        <end position="237"/>
    </location>
</feature>
<sequence length="263" mass="28531">MNFESLVGVSLIQILLGFTRTSGLVVTAPIFQSRSVPIPVKVVISFALALVIAPFIRVQADFIRYPLGVVILILLQEVLVGLIIGFIANFAFYAVQLGGYFFDVSLGFGVVNIIDPNSGTEMPLLGQLNYLIAMVVFLAINAHHSVILALIKSYEIVGPGMLTLKKETTGVVLSAFSGMFLLGFRIGLPIIGAIFLTDVALGIISKLLPQINVFMIGFPVKILLGLMMLMLFLPVYIMVLETVFANSGDTFRAIRTILLQLHG</sequence>
<keyword evidence="6 10" id="KW-1133">Transmembrane helix</keyword>
<evidence type="ECO:0000313" key="12">
    <source>
        <dbReference type="Proteomes" id="UP000295008"/>
    </source>
</evidence>
<dbReference type="AlphaFoldDB" id="A0A4R1RKL3"/>
<dbReference type="RefSeq" id="WP_132014795.1">
    <property type="nucleotide sequence ID" value="NZ_SLUN01000015.1"/>
</dbReference>
<evidence type="ECO:0000256" key="5">
    <source>
        <dbReference type="ARBA" id="ARBA00022692"/>
    </source>
</evidence>
<keyword evidence="11" id="KW-0969">Cilium</keyword>
<dbReference type="GO" id="GO:0006605">
    <property type="term" value="P:protein targeting"/>
    <property type="evidence" value="ECO:0007669"/>
    <property type="project" value="UniProtKB-UniRule"/>
</dbReference>
<proteinExistence type="inferred from homology"/>
<dbReference type="Pfam" id="PF01311">
    <property type="entry name" value="Bac_export_1"/>
    <property type="match status" value="1"/>
</dbReference>
<dbReference type="EMBL" id="SLUN01000015">
    <property type="protein sequence ID" value="TCL66559.1"/>
    <property type="molecule type" value="Genomic_DNA"/>
</dbReference>
<dbReference type="InterPro" id="IPR006303">
    <property type="entry name" value="FliR"/>
</dbReference>
<comment type="caution">
    <text evidence="11">The sequence shown here is derived from an EMBL/GenBank/DDBJ whole genome shotgun (WGS) entry which is preliminary data.</text>
</comment>
<dbReference type="Proteomes" id="UP000295008">
    <property type="component" value="Unassembled WGS sequence"/>
</dbReference>
<evidence type="ECO:0000256" key="6">
    <source>
        <dbReference type="ARBA" id="ARBA00022989"/>
    </source>
</evidence>
<keyword evidence="11" id="KW-0282">Flagellum</keyword>
<comment type="subcellular location">
    <subcellularLocation>
        <location evidence="10">Cell membrane</location>
        <topology evidence="10">Multi-pass membrane protein</topology>
    </subcellularLocation>
    <subcellularLocation>
        <location evidence="10">Bacterial flagellum basal body</location>
    </subcellularLocation>
</comment>
<dbReference type="GO" id="GO:0044780">
    <property type="term" value="P:bacterial-type flagellum assembly"/>
    <property type="evidence" value="ECO:0007669"/>
    <property type="project" value="UniProtKB-UniRule"/>
</dbReference>
<protein>
    <recommendedName>
        <fullName evidence="3 9">Flagellar biosynthetic protein FliR</fullName>
    </recommendedName>
</protein>
<evidence type="ECO:0000256" key="2">
    <source>
        <dbReference type="ARBA" id="ARBA00009772"/>
    </source>
</evidence>
<comment type="function">
    <text evidence="1 10">Role in flagellar biosynthesis.</text>
</comment>
<dbReference type="PANTHER" id="PTHR30065">
    <property type="entry name" value="FLAGELLAR BIOSYNTHETIC PROTEIN FLIR"/>
    <property type="match status" value="1"/>
</dbReference>
<feature type="transmembrane region" description="Helical" evidence="10">
    <location>
        <begin position="68"/>
        <end position="91"/>
    </location>
</feature>
<evidence type="ECO:0000313" key="11">
    <source>
        <dbReference type="EMBL" id="TCL66559.1"/>
    </source>
</evidence>
<keyword evidence="7 10" id="KW-0472">Membrane</keyword>
<name>A0A4R1RKL3_HYDET</name>
<evidence type="ECO:0000256" key="10">
    <source>
        <dbReference type="RuleBase" id="RU362071"/>
    </source>
</evidence>
<dbReference type="PRINTS" id="PR00953">
    <property type="entry name" value="TYPE3IMRPROT"/>
</dbReference>
<evidence type="ECO:0000256" key="9">
    <source>
        <dbReference type="NCBIfam" id="TIGR01400"/>
    </source>
</evidence>
<dbReference type="OrthoDB" id="9807748at2"/>
<feature type="transmembrane region" description="Helical" evidence="10">
    <location>
        <begin position="128"/>
        <end position="151"/>
    </location>
</feature>
<keyword evidence="4 10" id="KW-1003">Cell membrane</keyword>
<dbReference type="GO" id="GO:0005886">
    <property type="term" value="C:plasma membrane"/>
    <property type="evidence" value="ECO:0007669"/>
    <property type="project" value="UniProtKB-SubCell"/>
</dbReference>
<evidence type="ECO:0000256" key="4">
    <source>
        <dbReference type="ARBA" id="ARBA00022475"/>
    </source>
</evidence>
<feature type="transmembrane region" description="Helical" evidence="10">
    <location>
        <begin position="97"/>
        <end position="116"/>
    </location>
</feature>
<evidence type="ECO:0000256" key="1">
    <source>
        <dbReference type="ARBA" id="ARBA00002578"/>
    </source>
</evidence>
<dbReference type="PANTHER" id="PTHR30065:SF1">
    <property type="entry name" value="SURFACE PRESENTATION OF ANTIGENS PROTEIN SPAR"/>
    <property type="match status" value="1"/>
</dbReference>
<comment type="similarity">
    <text evidence="2 10">Belongs to the FliR/MopE/SpaR family.</text>
</comment>
<keyword evidence="5 10" id="KW-0812">Transmembrane</keyword>
<evidence type="ECO:0000256" key="8">
    <source>
        <dbReference type="ARBA" id="ARBA00023143"/>
    </source>
</evidence>
<feature type="transmembrane region" description="Helical" evidence="10">
    <location>
        <begin position="171"/>
        <end position="201"/>
    </location>
</feature>
<keyword evidence="8 10" id="KW-0975">Bacterial flagellum</keyword>
<evidence type="ECO:0000256" key="3">
    <source>
        <dbReference type="ARBA" id="ARBA00021717"/>
    </source>
</evidence>
<dbReference type="InterPro" id="IPR002010">
    <property type="entry name" value="T3SS_IM_R"/>
</dbReference>
<feature type="transmembrane region" description="Helical" evidence="10">
    <location>
        <begin position="37"/>
        <end position="56"/>
    </location>
</feature>
<reference evidence="11 12" key="1">
    <citation type="submission" date="2019-03" db="EMBL/GenBank/DDBJ databases">
        <title>Genomic Encyclopedia of Type Strains, Phase IV (KMG-IV): sequencing the most valuable type-strain genomes for metagenomic binning, comparative biology and taxonomic classification.</title>
        <authorList>
            <person name="Goeker M."/>
        </authorList>
    </citation>
    <scope>NUCLEOTIDE SEQUENCE [LARGE SCALE GENOMIC DNA]</scope>
    <source>
        <strain evidence="11 12">LX-B</strain>
    </source>
</reference>
<keyword evidence="11" id="KW-0966">Cell projection</keyword>
<keyword evidence="12" id="KW-1185">Reference proteome</keyword>
<dbReference type="GO" id="GO:0009425">
    <property type="term" value="C:bacterial-type flagellum basal body"/>
    <property type="evidence" value="ECO:0007669"/>
    <property type="project" value="UniProtKB-SubCell"/>
</dbReference>
<gene>
    <name evidence="11" type="ORF">EDC14_1015102</name>
</gene>
<evidence type="ECO:0000256" key="7">
    <source>
        <dbReference type="ARBA" id="ARBA00023136"/>
    </source>
</evidence>
<organism evidence="11 12">
    <name type="scientific">Hydrogenispora ethanolica</name>
    <dbReference type="NCBI Taxonomy" id="1082276"/>
    <lineage>
        <taxon>Bacteria</taxon>
        <taxon>Bacillati</taxon>
        <taxon>Bacillota</taxon>
        <taxon>Hydrogenispora</taxon>
    </lineage>
</organism>
<accession>A0A4R1RKL3</accession>